<accession>A0A2S8BGL6</accession>
<protein>
    <recommendedName>
        <fullName evidence="1">Pyrrolo-quinoline quinone repeat domain-containing protein</fullName>
    </recommendedName>
</protein>
<sequence>MYNDGALVGYDGTSGQPRWRFPLQLLPNGCGVDDTRSTGTAPGAVVVVQCLRRVDWLHGDSKDPLLVGLDAMTGQVLWANDQHWFMQGRAVLSPAGVPVLRGDDLAMLDTRTGLPRWVRPLSEDARCTRDQQVGSVERGVVYVASCGDTAAVHVLDGQTGDDRTIQLPPPTDGTPTDDLSYELAATDADVVAFLVQGYRTDYRALLAVRTGSGDIATVRHPGYPVDVASFRSGQYPGPVLQLDDGVKPEDFTNLYLMARNLTIHARGVRIYQAADVSTRQRWAVVGDHIVTAAAMGNRDQNYAHLLVTVSADGTTSQRPSPCGRDTGGIVAAPGSVLVLCVRGKNDGYDVLGLR</sequence>
<evidence type="ECO:0000259" key="1">
    <source>
        <dbReference type="Pfam" id="PF13360"/>
    </source>
</evidence>
<evidence type="ECO:0000313" key="2">
    <source>
        <dbReference type="EMBL" id="PQM45812.1"/>
    </source>
</evidence>
<dbReference type="EMBL" id="PPEA01000584">
    <property type="protein sequence ID" value="PQM45812.1"/>
    <property type="molecule type" value="Genomic_DNA"/>
</dbReference>
<dbReference type="InterPro" id="IPR011047">
    <property type="entry name" value="Quinoprotein_ADH-like_sf"/>
</dbReference>
<dbReference type="SUPFAM" id="SSF50998">
    <property type="entry name" value="Quinoprotein alcohol dehydrogenase-like"/>
    <property type="match status" value="1"/>
</dbReference>
<proteinExistence type="predicted"/>
<dbReference type="Gene3D" id="2.130.10.10">
    <property type="entry name" value="YVTN repeat-like/Quinoprotein amine dehydrogenase"/>
    <property type="match status" value="1"/>
</dbReference>
<dbReference type="Pfam" id="PF13360">
    <property type="entry name" value="PQQ_2"/>
    <property type="match status" value="1"/>
</dbReference>
<organism evidence="2 3">
    <name type="scientific">Mycobacterium talmoniae</name>
    <dbReference type="NCBI Taxonomy" id="1858794"/>
    <lineage>
        <taxon>Bacteria</taxon>
        <taxon>Bacillati</taxon>
        <taxon>Actinomycetota</taxon>
        <taxon>Actinomycetes</taxon>
        <taxon>Mycobacteriales</taxon>
        <taxon>Mycobacteriaceae</taxon>
        <taxon>Mycobacterium</taxon>
    </lineage>
</organism>
<gene>
    <name evidence="2" type="ORF">C1Y40_04023</name>
</gene>
<dbReference type="AlphaFoldDB" id="A0A2S8BGL6"/>
<evidence type="ECO:0000313" key="3">
    <source>
        <dbReference type="Proteomes" id="UP000238296"/>
    </source>
</evidence>
<dbReference type="InterPro" id="IPR002372">
    <property type="entry name" value="PQQ_rpt_dom"/>
</dbReference>
<comment type="caution">
    <text evidence="2">The sequence shown here is derived from an EMBL/GenBank/DDBJ whole genome shotgun (WGS) entry which is preliminary data.</text>
</comment>
<name>A0A2S8BGL6_9MYCO</name>
<dbReference type="InterPro" id="IPR015943">
    <property type="entry name" value="WD40/YVTN_repeat-like_dom_sf"/>
</dbReference>
<dbReference type="Proteomes" id="UP000238296">
    <property type="component" value="Unassembled WGS sequence"/>
</dbReference>
<feature type="domain" description="Pyrrolo-quinoline quinone repeat" evidence="1">
    <location>
        <begin position="4"/>
        <end position="213"/>
    </location>
</feature>
<reference evidence="2 3" key="1">
    <citation type="journal article" date="2017" name="Int. J. Syst. Evol. Microbiol.">
        <title>Mycobacterium talmoniae sp. nov., a slowly growing mycobacterium isolated from human respiratory samples.</title>
        <authorList>
            <person name="Davidson R.M."/>
            <person name="DeGroote M.A."/>
            <person name="Marola J.L."/>
            <person name="Buss S."/>
            <person name="Jones V."/>
            <person name="McNeil M.R."/>
            <person name="Freifeld A.G."/>
            <person name="Elaine Epperson L."/>
            <person name="Hasan N.A."/>
            <person name="Jackson M."/>
            <person name="Iwen P.C."/>
            <person name="Salfinger M."/>
            <person name="Strong M."/>
        </authorList>
    </citation>
    <scope>NUCLEOTIDE SEQUENCE [LARGE SCALE GENOMIC DNA]</scope>
    <source>
        <strain evidence="2 3">ATCC BAA-2683</strain>
    </source>
</reference>